<feature type="coiled-coil region" evidence="1">
    <location>
        <begin position="220"/>
        <end position="291"/>
    </location>
</feature>
<evidence type="ECO:0000256" key="2">
    <source>
        <dbReference type="SAM" id="MobiDB-lite"/>
    </source>
</evidence>
<gene>
    <name evidence="3" type="ORF">MFLAVUS_011219</name>
</gene>
<feature type="compositionally biased region" description="Low complexity" evidence="2">
    <location>
        <begin position="323"/>
        <end position="336"/>
    </location>
</feature>
<proteinExistence type="predicted"/>
<protein>
    <submittedName>
        <fullName evidence="3">Uncharacterized protein</fullName>
    </submittedName>
</protein>
<feature type="compositionally biased region" description="Basic residues" evidence="2">
    <location>
        <begin position="337"/>
        <end position="346"/>
    </location>
</feature>
<comment type="caution">
    <text evidence="3">The sequence shown here is derived from an EMBL/GenBank/DDBJ whole genome shotgun (WGS) entry which is preliminary data.</text>
</comment>
<dbReference type="EMBL" id="BAABUK010000046">
    <property type="protein sequence ID" value="GAA5817668.1"/>
    <property type="molecule type" value="Genomic_DNA"/>
</dbReference>
<evidence type="ECO:0000313" key="3">
    <source>
        <dbReference type="EMBL" id="GAA5817668.1"/>
    </source>
</evidence>
<evidence type="ECO:0000313" key="4">
    <source>
        <dbReference type="Proteomes" id="UP001473302"/>
    </source>
</evidence>
<sequence>MFIESYKSLKHIFDNEDNALNYLIENKYVNTFDKCGICKAPSSFITSSLQIDKNTVRGRNEIIEIDETKIAKRKYNKGHSVEGAWVIGEPIEERNIENINEIIEKYIKKGYKHKTITYILKLKNQNIIKKNKCSQEIYYDTKKIQDEEYNHVNKNTNIENTSDLNIDDNINDNICDECGFEIDEKGCVCPDNCENEECENYDEDVYDTLCKKCNNESYNNENNNNTSEKLKEELYELEDELSDIEMEDELYHENYSNKNSEINENTKKINNETLENNLINDINNCDDIDNEPINTISDISIDYSKITGSVATNLNNNNEDVSFNDSSNTNTNTSKNMTKRFGKTIA</sequence>
<organism evidence="3 4">
    <name type="scientific">Mucor flavus</name>
    <dbReference type="NCBI Taxonomy" id="439312"/>
    <lineage>
        <taxon>Eukaryota</taxon>
        <taxon>Fungi</taxon>
        <taxon>Fungi incertae sedis</taxon>
        <taxon>Mucoromycota</taxon>
        <taxon>Mucoromycotina</taxon>
        <taxon>Mucoromycetes</taxon>
        <taxon>Mucorales</taxon>
        <taxon>Mucorineae</taxon>
        <taxon>Mucoraceae</taxon>
        <taxon>Mucor</taxon>
    </lineage>
</organism>
<accession>A0ABP9ZEY6</accession>
<evidence type="ECO:0000256" key="1">
    <source>
        <dbReference type="SAM" id="Coils"/>
    </source>
</evidence>
<feature type="region of interest" description="Disordered" evidence="2">
    <location>
        <begin position="321"/>
        <end position="346"/>
    </location>
</feature>
<keyword evidence="4" id="KW-1185">Reference proteome</keyword>
<reference evidence="3 4" key="1">
    <citation type="submission" date="2024-04" db="EMBL/GenBank/DDBJ databases">
        <title>genome sequences of Mucor flavus KT1a and Helicostylum pulchrum KT1b strains isolated from the surface of a dry-aged beef.</title>
        <authorList>
            <person name="Toyotome T."/>
            <person name="Hosono M."/>
            <person name="Torimaru M."/>
            <person name="Fukuda K."/>
            <person name="Mikami N."/>
        </authorList>
    </citation>
    <scope>NUCLEOTIDE SEQUENCE [LARGE SCALE GENOMIC DNA]</scope>
    <source>
        <strain evidence="3 4">KT1a</strain>
    </source>
</reference>
<keyword evidence="1" id="KW-0175">Coiled coil</keyword>
<dbReference type="Proteomes" id="UP001473302">
    <property type="component" value="Unassembled WGS sequence"/>
</dbReference>
<name>A0ABP9ZEY6_9FUNG</name>